<dbReference type="PANTHER" id="PTHR48090:SF10">
    <property type="entry name" value="GLUCOSYL-3-PHOSPHOGLYCERATE SYNTHASE"/>
    <property type="match status" value="1"/>
</dbReference>
<evidence type="ECO:0000256" key="11">
    <source>
        <dbReference type="SAM" id="MobiDB-lite"/>
    </source>
</evidence>
<evidence type="ECO:0000256" key="1">
    <source>
        <dbReference type="ARBA" id="ARBA00001936"/>
    </source>
</evidence>
<dbReference type="Proteomes" id="UP000331127">
    <property type="component" value="Unassembled WGS sequence"/>
</dbReference>
<dbReference type="NCBIfam" id="NF010496">
    <property type="entry name" value="PRK13915.1"/>
    <property type="match status" value="1"/>
</dbReference>
<keyword evidence="6" id="KW-0460">Magnesium</keyword>
<dbReference type="SUPFAM" id="SSF53448">
    <property type="entry name" value="Nucleotide-diphospho-sugar transferases"/>
    <property type="match status" value="1"/>
</dbReference>
<accession>A0A5M3WS80</accession>
<dbReference type="PANTHER" id="PTHR48090">
    <property type="entry name" value="UNDECAPRENYL-PHOSPHATE 4-DEOXY-4-FORMAMIDO-L-ARABINOSE TRANSFERASE-RELATED"/>
    <property type="match status" value="1"/>
</dbReference>
<feature type="domain" description="Glycosyltransferase 2-like" evidence="12">
    <location>
        <begin position="48"/>
        <end position="166"/>
    </location>
</feature>
<comment type="caution">
    <text evidence="13">The sequence shown here is derived from an EMBL/GenBank/DDBJ whole genome shotgun (WGS) entry which is preliminary data.</text>
</comment>
<gene>
    <name evidence="13" type="ORF">Amac_031790</name>
</gene>
<comment type="catalytic activity">
    <reaction evidence="9">
        <text>(2R)-3-phosphoglycerate + UDP-alpha-D-glucose = (2R)-2-O-(alpha-D-glucopyranosyl)-3-phospho-glycerate + UDP + H(+)</text>
        <dbReference type="Rhea" id="RHEA:31319"/>
        <dbReference type="ChEBI" id="CHEBI:15378"/>
        <dbReference type="ChEBI" id="CHEBI:58223"/>
        <dbReference type="ChEBI" id="CHEBI:58272"/>
        <dbReference type="ChEBI" id="CHEBI:58885"/>
        <dbReference type="ChEBI" id="CHEBI:62600"/>
        <dbReference type="EC" id="2.4.1.266"/>
    </reaction>
    <physiologicalReaction direction="left-to-right" evidence="9">
        <dbReference type="Rhea" id="RHEA:31320"/>
    </physiologicalReaction>
</comment>
<dbReference type="RefSeq" id="WP_246268366.1">
    <property type="nucleotide sequence ID" value="NZ_BAAAHL010000040.1"/>
</dbReference>
<evidence type="ECO:0000256" key="9">
    <source>
        <dbReference type="ARBA" id="ARBA00048689"/>
    </source>
</evidence>
<organism evidence="13 14">
    <name type="scientific">Acrocarpospora macrocephala</name>
    <dbReference type="NCBI Taxonomy" id="150177"/>
    <lineage>
        <taxon>Bacteria</taxon>
        <taxon>Bacillati</taxon>
        <taxon>Actinomycetota</taxon>
        <taxon>Actinomycetes</taxon>
        <taxon>Streptosporangiales</taxon>
        <taxon>Streptosporangiaceae</taxon>
        <taxon>Acrocarpospora</taxon>
    </lineage>
</organism>
<evidence type="ECO:0000256" key="8">
    <source>
        <dbReference type="ARBA" id="ARBA00040894"/>
    </source>
</evidence>
<feature type="compositionally biased region" description="Low complexity" evidence="11">
    <location>
        <begin position="318"/>
        <end position="329"/>
    </location>
</feature>
<evidence type="ECO:0000259" key="12">
    <source>
        <dbReference type="Pfam" id="PF00535"/>
    </source>
</evidence>
<proteinExistence type="inferred from homology"/>
<reference evidence="13 14" key="1">
    <citation type="submission" date="2019-10" db="EMBL/GenBank/DDBJ databases">
        <title>Whole genome shotgun sequence of Acrocarpospora macrocephala NBRC 16266.</title>
        <authorList>
            <person name="Ichikawa N."/>
            <person name="Kimura A."/>
            <person name="Kitahashi Y."/>
            <person name="Komaki H."/>
            <person name="Oguchi A."/>
        </authorList>
    </citation>
    <scope>NUCLEOTIDE SEQUENCE [LARGE SCALE GENOMIC DNA]</scope>
    <source>
        <strain evidence="13 14">NBRC 16266</strain>
    </source>
</reference>
<dbReference type="GO" id="GO:0016757">
    <property type="term" value="F:glycosyltransferase activity"/>
    <property type="evidence" value="ECO:0007669"/>
    <property type="project" value="UniProtKB-KW"/>
</dbReference>
<evidence type="ECO:0000256" key="3">
    <source>
        <dbReference type="ARBA" id="ARBA00006739"/>
    </source>
</evidence>
<dbReference type="InterPro" id="IPR050256">
    <property type="entry name" value="Glycosyltransferase_2"/>
</dbReference>
<dbReference type="InterPro" id="IPR029044">
    <property type="entry name" value="Nucleotide-diphossugar_trans"/>
</dbReference>
<evidence type="ECO:0000256" key="7">
    <source>
        <dbReference type="ARBA" id="ARBA00039022"/>
    </source>
</evidence>
<comment type="similarity">
    <text evidence="3">Belongs to the glycosyltransferase 2 family.</text>
</comment>
<evidence type="ECO:0000256" key="6">
    <source>
        <dbReference type="ARBA" id="ARBA00022842"/>
    </source>
</evidence>
<evidence type="ECO:0000256" key="2">
    <source>
        <dbReference type="ARBA" id="ARBA00001946"/>
    </source>
</evidence>
<comment type="cofactor">
    <cofactor evidence="2">
        <name>Mg(2+)</name>
        <dbReference type="ChEBI" id="CHEBI:18420"/>
    </cofactor>
</comment>
<dbReference type="AlphaFoldDB" id="A0A5M3WS80"/>
<dbReference type="Pfam" id="PF00535">
    <property type="entry name" value="Glycos_transf_2"/>
    <property type="match status" value="1"/>
</dbReference>
<keyword evidence="5" id="KW-0808">Transferase</keyword>
<dbReference type="Gene3D" id="3.90.550.10">
    <property type="entry name" value="Spore Coat Polysaccharide Biosynthesis Protein SpsA, Chain A"/>
    <property type="match status" value="1"/>
</dbReference>
<dbReference type="EMBL" id="BLAE01000016">
    <property type="protein sequence ID" value="GES09583.1"/>
    <property type="molecule type" value="Genomic_DNA"/>
</dbReference>
<keyword evidence="14" id="KW-1185">Reference proteome</keyword>
<evidence type="ECO:0000313" key="13">
    <source>
        <dbReference type="EMBL" id="GES09583.1"/>
    </source>
</evidence>
<protein>
    <recommendedName>
        <fullName evidence="8">Glucosyl-3-phosphoglycerate synthase</fullName>
        <ecNumber evidence="7">2.4.1.266</ecNumber>
    </recommendedName>
</protein>
<evidence type="ECO:0000256" key="4">
    <source>
        <dbReference type="ARBA" id="ARBA00022676"/>
    </source>
</evidence>
<evidence type="ECO:0000256" key="10">
    <source>
        <dbReference type="ARBA" id="ARBA00048997"/>
    </source>
</evidence>
<name>A0A5M3WS80_9ACTN</name>
<evidence type="ECO:0000256" key="5">
    <source>
        <dbReference type="ARBA" id="ARBA00022679"/>
    </source>
</evidence>
<sequence>MAMSLDNCEDRQVHDRALNWFHSRSSSWQDWPLPRLLEYKIRQDSRISLVIPARDEAATIFDIVAGLRAALMKDAPLLDELVVIDSNSSDATATHAERAGATVYRASEILPEQGDYHGKGEALWKSLFVTSGDLLVFVDADLTEWGPHFVTGLLGPLLTSPATMLVRAAYTRIRTGSDGSTSPDGGRVTELLARPLLSLHWPELTGVVQPLAGEWAVRRGLMESLSIPVGYGVELSTLVDTHCLHGLDSIAQVHLGARAHRHRSDRDLALTAAELLNVAQSRRTPSDAASGVAELRQFLPDGDWVRPHTRPVPTYERPPAAGISGAAPASDRRSE</sequence>
<dbReference type="InterPro" id="IPR001173">
    <property type="entry name" value="Glyco_trans_2-like"/>
</dbReference>
<evidence type="ECO:0000313" key="14">
    <source>
        <dbReference type="Proteomes" id="UP000331127"/>
    </source>
</evidence>
<keyword evidence="4" id="KW-0328">Glycosyltransferase</keyword>
<comment type="catalytic activity">
    <reaction evidence="10">
        <text>an NDP-alpha-D-glucose + (2R)-3-phosphoglycerate = (2R)-2-O-(alpha-D-glucopyranosyl)-3-phospho-glycerate + a ribonucleoside 5'-diphosphate + H(+)</text>
        <dbReference type="Rhea" id="RHEA:47244"/>
        <dbReference type="ChEBI" id="CHEBI:15378"/>
        <dbReference type="ChEBI" id="CHEBI:57930"/>
        <dbReference type="ChEBI" id="CHEBI:58272"/>
        <dbReference type="ChEBI" id="CHEBI:62600"/>
        <dbReference type="ChEBI" id="CHEBI:76533"/>
        <dbReference type="EC" id="2.4.1.266"/>
    </reaction>
    <physiologicalReaction direction="left-to-right" evidence="10">
        <dbReference type="Rhea" id="RHEA:47245"/>
    </physiologicalReaction>
</comment>
<comment type="cofactor">
    <cofactor evidence="1">
        <name>Mn(2+)</name>
        <dbReference type="ChEBI" id="CHEBI:29035"/>
    </cofactor>
</comment>
<feature type="region of interest" description="Disordered" evidence="11">
    <location>
        <begin position="303"/>
        <end position="335"/>
    </location>
</feature>
<dbReference type="EC" id="2.4.1.266" evidence="7"/>